<dbReference type="Gene3D" id="4.10.75.10">
    <property type="entry name" value="Elafin-like"/>
    <property type="match status" value="1"/>
</dbReference>
<feature type="domain" description="VWFC" evidence="4">
    <location>
        <begin position="127"/>
        <end position="188"/>
    </location>
</feature>
<feature type="chain" id="PRO_5045386816" evidence="3">
    <location>
        <begin position="21"/>
        <end position="269"/>
    </location>
</feature>
<dbReference type="SUPFAM" id="SSF57283">
    <property type="entry name" value="PMP inhibitors"/>
    <property type="match status" value="1"/>
</dbReference>
<feature type="domain" description="WAP" evidence="5">
    <location>
        <begin position="164"/>
        <end position="212"/>
    </location>
</feature>
<dbReference type="SMART" id="SM00214">
    <property type="entry name" value="VWC"/>
    <property type="match status" value="2"/>
</dbReference>
<keyword evidence="7" id="KW-1185">Reference proteome</keyword>
<dbReference type="PROSITE" id="PS51390">
    <property type="entry name" value="WAP"/>
    <property type="match status" value="1"/>
</dbReference>
<evidence type="ECO:0000313" key="7">
    <source>
        <dbReference type="Proteomes" id="UP001164746"/>
    </source>
</evidence>
<comment type="subcellular location">
    <subcellularLocation>
        <location evidence="1">Secreted</location>
    </subcellularLocation>
</comment>
<dbReference type="Pfam" id="PF00095">
    <property type="entry name" value="WAP"/>
    <property type="match status" value="1"/>
</dbReference>
<gene>
    <name evidence="6" type="ORF">MAR_020163</name>
</gene>
<evidence type="ECO:0000256" key="2">
    <source>
        <dbReference type="ARBA" id="ARBA00022525"/>
    </source>
</evidence>
<evidence type="ECO:0000259" key="5">
    <source>
        <dbReference type="PROSITE" id="PS51390"/>
    </source>
</evidence>
<dbReference type="InterPro" id="IPR001007">
    <property type="entry name" value="VWF_dom"/>
</dbReference>
<dbReference type="InterPro" id="IPR036201">
    <property type="entry name" value="Pacifastin_dom_sf"/>
</dbReference>
<dbReference type="PROSITE" id="PS50184">
    <property type="entry name" value="VWFC_2"/>
    <property type="match status" value="1"/>
</dbReference>
<dbReference type="Proteomes" id="UP001164746">
    <property type="component" value="Chromosome 5"/>
</dbReference>
<evidence type="ECO:0000256" key="1">
    <source>
        <dbReference type="ARBA" id="ARBA00004613"/>
    </source>
</evidence>
<dbReference type="SUPFAM" id="SSF57256">
    <property type="entry name" value="Elafin-like"/>
    <property type="match status" value="1"/>
</dbReference>
<feature type="signal peptide" evidence="3">
    <location>
        <begin position="1"/>
        <end position="20"/>
    </location>
</feature>
<dbReference type="EMBL" id="CP111016">
    <property type="protein sequence ID" value="WAR04794.1"/>
    <property type="molecule type" value="Genomic_DNA"/>
</dbReference>
<dbReference type="PRINTS" id="PR00003">
    <property type="entry name" value="4DISULPHCORE"/>
</dbReference>
<dbReference type="InterPro" id="IPR008197">
    <property type="entry name" value="WAP_dom"/>
</dbReference>
<protein>
    <submittedName>
        <fullName evidence="6">Y4171-like protein</fullName>
    </submittedName>
</protein>
<evidence type="ECO:0000256" key="3">
    <source>
        <dbReference type="SAM" id="SignalP"/>
    </source>
</evidence>
<proteinExistence type="predicted"/>
<dbReference type="InterPro" id="IPR036645">
    <property type="entry name" value="Elafin-like_sf"/>
</dbReference>
<keyword evidence="3" id="KW-0732">Signal</keyword>
<evidence type="ECO:0000313" key="6">
    <source>
        <dbReference type="EMBL" id="WAR04794.1"/>
    </source>
</evidence>
<keyword evidence="2" id="KW-0964">Secreted</keyword>
<reference evidence="6" key="1">
    <citation type="submission" date="2022-11" db="EMBL/GenBank/DDBJ databases">
        <title>Centuries of genome instability and evolution in soft-shell clam transmissible cancer (bioRxiv).</title>
        <authorList>
            <person name="Hart S.F.M."/>
            <person name="Yonemitsu M.A."/>
            <person name="Giersch R.M."/>
            <person name="Beal B.F."/>
            <person name="Arriagada G."/>
            <person name="Davis B.W."/>
            <person name="Ostrander E.A."/>
            <person name="Goff S.P."/>
            <person name="Metzger M.J."/>
        </authorList>
    </citation>
    <scope>NUCLEOTIDE SEQUENCE</scope>
    <source>
        <strain evidence="6">MELC-2E11</strain>
        <tissue evidence="6">Siphon/mantle</tissue>
    </source>
</reference>
<evidence type="ECO:0000259" key="4">
    <source>
        <dbReference type="PROSITE" id="PS50184"/>
    </source>
</evidence>
<organism evidence="6 7">
    <name type="scientific">Mya arenaria</name>
    <name type="common">Soft-shell clam</name>
    <dbReference type="NCBI Taxonomy" id="6604"/>
    <lineage>
        <taxon>Eukaryota</taxon>
        <taxon>Metazoa</taxon>
        <taxon>Spiralia</taxon>
        <taxon>Lophotrochozoa</taxon>
        <taxon>Mollusca</taxon>
        <taxon>Bivalvia</taxon>
        <taxon>Autobranchia</taxon>
        <taxon>Heteroconchia</taxon>
        <taxon>Euheterodonta</taxon>
        <taxon>Imparidentia</taxon>
        <taxon>Neoheterodontei</taxon>
        <taxon>Myida</taxon>
        <taxon>Myoidea</taxon>
        <taxon>Myidae</taxon>
        <taxon>Mya</taxon>
    </lineage>
</organism>
<dbReference type="Gene3D" id="2.10.70.10">
    <property type="entry name" value="Complement Module, domain 1"/>
    <property type="match status" value="1"/>
</dbReference>
<dbReference type="SMART" id="SM00217">
    <property type="entry name" value="WAP"/>
    <property type="match status" value="1"/>
</dbReference>
<name>A0ABY7E6L1_MYAAR</name>
<sequence length="269" mass="29181">MIFETTFSTTLALMLSVVYAAPELLKRPPPLDCAIQLCAVPNCPTGNTYTPPGSCCPVCGQDCSLVKCALPVCAKGEERYTPPGACCQQCRPLDCFLIQCALPKCLDGQELYTRPRTCCPICRFIKKVCVHTDGKKYANGETFKDKCNTCTCNDGHIGCTEIACIEKEGSCPKPWSYGKFAICIHMCDGDWDCPDKQKCCSNGCGKVCRIPKRDKVPSTSKPRDPCDRCTCLDGKIVCDRLLCLACAGFKPKGACCPICGTFPGELATE</sequence>
<accession>A0ABY7E6L1</accession>